<organism evidence="2 3">
    <name type="scientific">Testicularia cyperi</name>
    <dbReference type="NCBI Taxonomy" id="1882483"/>
    <lineage>
        <taxon>Eukaryota</taxon>
        <taxon>Fungi</taxon>
        <taxon>Dikarya</taxon>
        <taxon>Basidiomycota</taxon>
        <taxon>Ustilaginomycotina</taxon>
        <taxon>Ustilaginomycetes</taxon>
        <taxon>Ustilaginales</taxon>
        <taxon>Anthracoideaceae</taxon>
        <taxon>Testicularia</taxon>
    </lineage>
</organism>
<dbReference type="EMBL" id="KZ819188">
    <property type="protein sequence ID" value="PWZ03530.1"/>
    <property type="molecule type" value="Genomic_DNA"/>
</dbReference>
<evidence type="ECO:0000313" key="2">
    <source>
        <dbReference type="EMBL" id="PWZ03530.1"/>
    </source>
</evidence>
<evidence type="ECO:0000256" key="1">
    <source>
        <dbReference type="SAM" id="MobiDB-lite"/>
    </source>
</evidence>
<accession>A0A317Y012</accession>
<dbReference type="InParanoid" id="A0A317Y012"/>
<evidence type="ECO:0000313" key="3">
    <source>
        <dbReference type="Proteomes" id="UP000246740"/>
    </source>
</evidence>
<name>A0A317Y012_9BASI</name>
<keyword evidence="3" id="KW-1185">Reference proteome</keyword>
<proteinExistence type="predicted"/>
<feature type="region of interest" description="Disordered" evidence="1">
    <location>
        <begin position="96"/>
        <end position="119"/>
    </location>
</feature>
<dbReference type="Proteomes" id="UP000246740">
    <property type="component" value="Unassembled WGS sequence"/>
</dbReference>
<feature type="region of interest" description="Disordered" evidence="1">
    <location>
        <begin position="57"/>
        <end position="79"/>
    </location>
</feature>
<gene>
    <name evidence="2" type="ORF">BCV70DRAFT_197740</name>
</gene>
<sequence length="269" mass="29762">MPSAEECAELEARTLRSRAALSAETSVDPVITQRIDPATGSSMEPLMVQMRERWPELREAVPRSAPQSTSTPPPTAASPFFEQAWVRKYVGRPLFSTRTTQKRGATSARRTPSKGDTVSTELKGIRFEDETAGIVRGDEEGRGIPVKAATSVQSHVANGHKRRQRFFRQVGNTDIESCDSTRSASVSTDQDDSALFDYLLGLAHPSGDASAAGPPNSFLAALDSLEAKVPKLRHRYEMEMNFMRGQLAERDIMIDQLKAKLRRRERSSK</sequence>
<reference evidence="2 3" key="1">
    <citation type="journal article" date="2018" name="Mol. Biol. Evol.">
        <title>Broad Genomic Sampling Reveals a Smut Pathogenic Ancestry of the Fungal Clade Ustilaginomycotina.</title>
        <authorList>
            <person name="Kijpornyongpan T."/>
            <person name="Mondo S.J."/>
            <person name="Barry K."/>
            <person name="Sandor L."/>
            <person name="Lee J."/>
            <person name="Lipzen A."/>
            <person name="Pangilinan J."/>
            <person name="LaButti K."/>
            <person name="Hainaut M."/>
            <person name="Henrissat B."/>
            <person name="Grigoriev I.V."/>
            <person name="Spatafora J.W."/>
            <person name="Aime M.C."/>
        </authorList>
    </citation>
    <scope>NUCLEOTIDE SEQUENCE [LARGE SCALE GENOMIC DNA]</scope>
    <source>
        <strain evidence="2 3">MCA 3645</strain>
    </source>
</reference>
<dbReference type="OrthoDB" id="2552038at2759"/>
<protein>
    <submittedName>
        <fullName evidence="2">Uncharacterized protein</fullName>
    </submittedName>
</protein>
<dbReference type="AlphaFoldDB" id="A0A317Y012"/>